<organism evidence="2 3">
    <name type="scientific">Trichoderma longibrachiatum ATCC 18648</name>
    <dbReference type="NCBI Taxonomy" id="983965"/>
    <lineage>
        <taxon>Eukaryota</taxon>
        <taxon>Fungi</taxon>
        <taxon>Dikarya</taxon>
        <taxon>Ascomycota</taxon>
        <taxon>Pezizomycotina</taxon>
        <taxon>Sordariomycetes</taxon>
        <taxon>Hypocreomycetidae</taxon>
        <taxon>Hypocreales</taxon>
        <taxon>Hypocreaceae</taxon>
        <taxon>Trichoderma</taxon>
    </lineage>
</organism>
<reference evidence="2 3" key="1">
    <citation type="submission" date="2016-07" db="EMBL/GenBank/DDBJ databases">
        <title>Multiple horizontal gene transfer events from other fungi enriched the ability of initially mycotrophic Trichoderma (Ascomycota) to feed on dead plant biomass.</title>
        <authorList>
            <consortium name="DOE Joint Genome Institute"/>
            <person name="Aerts A."/>
            <person name="Atanasova L."/>
            <person name="Chenthamara K."/>
            <person name="Zhang J."/>
            <person name="Grujic M."/>
            <person name="Henrissat B."/>
            <person name="Kuo A."/>
            <person name="Salamov A."/>
            <person name="Lipzen A."/>
            <person name="Labutti K."/>
            <person name="Barry K."/>
            <person name="Miao Y."/>
            <person name="Rahimi M.J."/>
            <person name="Shen Q."/>
            <person name="Grigoriev I.V."/>
            <person name="Kubicek C.P."/>
            <person name="Druzhinina I.S."/>
        </authorList>
    </citation>
    <scope>NUCLEOTIDE SEQUENCE [LARGE SCALE GENOMIC DNA]</scope>
    <source>
        <strain evidence="2 3">ATCC 18648</strain>
    </source>
</reference>
<keyword evidence="3" id="KW-1185">Reference proteome</keyword>
<evidence type="ECO:0000313" key="3">
    <source>
        <dbReference type="Proteomes" id="UP000240760"/>
    </source>
</evidence>
<protein>
    <submittedName>
        <fullName evidence="2">Uncharacterized protein</fullName>
    </submittedName>
</protein>
<dbReference type="EMBL" id="KZ679134">
    <property type="protein sequence ID" value="PTB75048.1"/>
    <property type="molecule type" value="Genomic_DNA"/>
</dbReference>
<dbReference type="AlphaFoldDB" id="A0A2T4C0E3"/>
<proteinExistence type="predicted"/>
<dbReference type="OrthoDB" id="10594471at2759"/>
<name>A0A2T4C0E3_TRILO</name>
<evidence type="ECO:0000256" key="1">
    <source>
        <dbReference type="SAM" id="MobiDB-lite"/>
    </source>
</evidence>
<sequence>MLASIRLLNHRLGHHLPLIFGDVFSTVRVHSLRQGRHIPRRCRRALRIRALPTATTRHRHMDSRVCAPHFIHRYGHQAHVTECSATTSCTQGCHKQSPTPLSWLLLLAGGIRSLSVSALERYHWVSLLPPSRPHECYSCMCVRSSDAGAKYHREHRLDDAGAVALPFCRFQCRGPEELVAYDLQALQESLPLPRFHGASGGIAIADTDRKAWTRESQDEHAGGMNAGRGGAG</sequence>
<gene>
    <name evidence="2" type="ORF">M440DRAFT_1267631</name>
</gene>
<feature type="region of interest" description="Disordered" evidence="1">
    <location>
        <begin position="212"/>
        <end position="232"/>
    </location>
</feature>
<feature type="compositionally biased region" description="Basic and acidic residues" evidence="1">
    <location>
        <begin position="212"/>
        <end position="221"/>
    </location>
</feature>
<dbReference type="Proteomes" id="UP000240760">
    <property type="component" value="Unassembled WGS sequence"/>
</dbReference>
<accession>A0A2T4C0E3</accession>
<evidence type="ECO:0000313" key="2">
    <source>
        <dbReference type="EMBL" id="PTB75048.1"/>
    </source>
</evidence>